<name>A0ABQ4D172_9ACTN</name>
<evidence type="ECO:0000256" key="1">
    <source>
        <dbReference type="SAM" id="MobiDB-lite"/>
    </source>
</evidence>
<organism evidence="2 3">
    <name type="scientific">Asanoa siamensis</name>
    <dbReference type="NCBI Taxonomy" id="926357"/>
    <lineage>
        <taxon>Bacteria</taxon>
        <taxon>Bacillati</taxon>
        <taxon>Actinomycetota</taxon>
        <taxon>Actinomycetes</taxon>
        <taxon>Micromonosporales</taxon>
        <taxon>Micromonosporaceae</taxon>
        <taxon>Asanoa</taxon>
    </lineage>
</organism>
<proteinExistence type="predicted"/>
<gene>
    <name evidence="2" type="ORF">Asi02nite_63700</name>
</gene>
<reference evidence="2 3" key="1">
    <citation type="submission" date="2021-01" db="EMBL/GenBank/DDBJ databases">
        <title>Whole genome shotgun sequence of Asanoa siamensis NBRC 107932.</title>
        <authorList>
            <person name="Komaki H."/>
            <person name="Tamura T."/>
        </authorList>
    </citation>
    <scope>NUCLEOTIDE SEQUENCE [LARGE SCALE GENOMIC DNA]</scope>
    <source>
        <strain evidence="2 3">NBRC 107932</strain>
    </source>
</reference>
<feature type="region of interest" description="Disordered" evidence="1">
    <location>
        <begin position="48"/>
        <end position="105"/>
    </location>
</feature>
<dbReference type="EMBL" id="BONE01000072">
    <property type="protein sequence ID" value="GIF76852.1"/>
    <property type="molecule type" value="Genomic_DNA"/>
</dbReference>
<accession>A0ABQ4D172</accession>
<protein>
    <submittedName>
        <fullName evidence="2">Uncharacterized protein</fullName>
    </submittedName>
</protein>
<sequence>MVPFGDARGPGGRVAGGAHRIVFAGGHQGRCPYRVELVGGVGPVEADRLDRLPHATPVGTDERRPHDGGGFGIGAAQILAQQRVGEQSGHRPGTGQAVQQADERD</sequence>
<evidence type="ECO:0000313" key="2">
    <source>
        <dbReference type="EMBL" id="GIF76852.1"/>
    </source>
</evidence>
<dbReference type="Proteomes" id="UP000604117">
    <property type="component" value="Unassembled WGS sequence"/>
</dbReference>
<keyword evidence="3" id="KW-1185">Reference proteome</keyword>
<evidence type="ECO:0000313" key="3">
    <source>
        <dbReference type="Proteomes" id="UP000604117"/>
    </source>
</evidence>
<comment type="caution">
    <text evidence="2">The sequence shown here is derived from an EMBL/GenBank/DDBJ whole genome shotgun (WGS) entry which is preliminary data.</text>
</comment>